<dbReference type="PANTHER" id="PTHR33480:SF1">
    <property type="entry name" value="TYR RECOMBINASE DOMAIN-CONTAINING PROTEIN"/>
    <property type="match status" value="1"/>
</dbReference>
<name>A0A9D3YJZ0_DREPO</name>
<feature type="region of interest" description="Disordered" evidence="1">
    <location>
        <begin position="70"/>
        <end position="94"/>
    </location>
</feature>
<dbReference type="Proteomes" id="UP000828390">
    <property type="component" value="Unassembled WGS sequence"/>
</dbReference>
<feature type="compositionally biased region" description="Basic and acidic residues" evidence="1">
    <location>
        <begin position="1"/>
        <end position="10"/>
    </location>
</feature>
<protein>
    <submittedName>
        <fullName evidence="2">Uncharacterized protein</fullName>
    </submittedName>
</protein>
<feature type="region of interest" description="Disordered" evidence="1">
    <location>
        <begin position="1"/>
        <end position="45"/>
    </location>
</feature>
<sequence length="792" mass="90845">MRNDEDRRYDEDPDYVPETDVSESDDDADDVPETDVSESDDDADDAEDIFPLLKGINKADHMLQNDIHIEEGSDNDEDDNTRSHAEPQLKFGPRNGCKKRYDKINVCTFCGKQNKSKITRHLLTHKERAEVLKIKTLPKKSPERAAAFSALVNEGNYKHNISVLKYGSGIFITARRDSTDDKKHKVEDYYPCEFCKGFYVMNLLWHHAKNCKVKNLGSKNDREATDLVEPEETTNFLRNSRTLLYCSLLETDEEELILPVLKRMNDGDVKSIFMRDTIIKKFTAVQVKALGHESIQKNDIHRVSQNARSLSRLVLEAQKQKPMASILGLLAPQNFDLVTKCVSSMSRDSATLPIRMGHLIGHCIMAKSAWAIRICNDDMLKESRDFKQLFDAEWRYIVNAPAIRRQNINSQNKPKVIPETQDLVLLRNYLMKELRETVDQMKQKPTAAGFQWLAKVTMCRLILFNKRRVAEVEDLMVHDFNNRPSWTDSEEFQLSLSHMEKELAKRMDMIENVAKSKKNHHAFVLITPEAKESIMLLIESREAVGIPKSNPYIFARLNASTPLSGGASLKEIVHKCPLLKSPEIIITTTLRRYTATVSQILDMTSKEFRLLAKHLGHDVKTHKEYYQLSSATLELSKVSRILMAVENGKVNEWKDRPMSDISLDELPLAEDEEDVPLDEKLADNQRDIDRPLVHKSADKLQTSMNPTMVIPETSDLGATSADKPTVKRGTKRPWEPEENKQFFEQFAHEIENKEMAPTWKLQKAADTLKSRTVVQIRTRVHNIINDKQKLKH</sequence>
<keyword evidence="3" id="KW-1185">Reference proteome</keyword>
<evidence type="ECO:0000313" key="2">
    <source>
        <dbReference type="EMBL" id="KAH3700660.1"/>
    </source>
</evidence>
<feature type="compositionally biased region" description="Acidic residues" evidence="1">
    <location>
        <begin position="11"/>
        <end position="45"/>
    </location>
</feature>
<organism evidence="2 3">
    <name type="scientific">Dreissena polymorpha</name>
    <name type="common">Zebra mussel</name>
    <name type="synonym">Mytilus polymorpha</name>
    <dbReference type="NCBI Taxonomy" id="45954"/>
    <lineage>
        <taxon>Eukaryota</taxon>
        <taxon>Metazoa</taxon>
        <taxon>Spiralia</taxon>
        <taxon>Lophotrochozoa</taxon>
        <taxon>Mollusca</taxon>
        <taxon>Bivalvia</taxon>
        <taxon>Autobranchia</taxon>
        <taxon>Heteroconchia</taxon>
        <taxon>Euheterodonta</taxon>
        <taxon>Imparidentia</taxon>
        <taxon>Neoheterodontei</taxon>
        <taxon>Myida</taxon>
        <taxon>Dreissenoidea</taxon>
        <taxon>Dreissenidae</taxon>
        <taxon>Dreissena</taxon>
    </lineage>
</organism>
<accession>A0A9D3YJZ0</accession>
<feature type="region of interest" description="Disordered" evidence="1">
    <location>
        <begin position="709"/>
        <end position="733"/>
    </location>
</feature>
<evidence type="ECO:0000256" key="1">
    <source>
        <dbReference type="SAM" id="MobiDB-lite"/>
    </source>
</evidence>
<gene>
    <name evidence="2" type="ORF">DPMN_075637</name>
</gene>
<proteinExistence type="predicted"/>
<comment type="caution">
    <text evidence="2">The sequence shown here is derived from an EMBL/GenBank/DDBJ whole genome shotgun (WGS) entry which is preliminary data.</text>
</comment>
<dbReference type="PANTHER" id="PTHR33480">
    <property type="entry name" value="SET DOMAIN-CONTAINING PROTEIN-RELATED"/>
    <property type="match status" value="1"/>
</dbReference>
<dbReference type="AlphaFoldDB" id="A0A9D3YJZ0"/>
<reference evidence="2" key="2">
    <citation type="submission" date="2020-11" db="EMBL/GenBank/DDBJ databases">
        <authorList>
            <person name="McCartney M.A."/>
            <person name="Auch B."/>
            <person name="Kono T."/>
            <person name="Mallez S."/>
            <person name="Becker A."/>
            <person name="Gohl D.M."/>
            <person name="Silverstein K.A.T."/>
            <person name="Koren S."/>
            <person name="Bechman K.B."/>
            <person name="Herman A."/>
            <person name="Abrahante J.E."/>
            <person name="Garbe J."/>
        </authorList>
    </citation>
    <scope>NUCLEOTIDE SEQUENCE</scope>
    <source>
        <strain evidence="2">Duluth1</strain>
        <tissue evidence="2">Whole animal</tissue>
    </source>
</reference>
<dbReference type="EMBL" id="JAIWYP010000015">
    <property type="protein sequence ID" value="KAH3700660.1"/>
    <property type="molecule type" value="Genomic_DNA"/>
</dbReference>
<evidence type="ECO:0000313" key="3">
    <source>
        <dbReference type="Proteomes" id="UP000828390"/>
    </source>
</evidence>
<reference evidence="2" key="1">
    <citation type="journal article" date="2019" name="bioRxiv">
        <title>The Genome of the Zebra Mussel, Dreissena polymorpha: A Resource for Invasive Species Research.</title>
        <authorList>
            <person name="McCartney M.A."/>
            <person name="Auch B."/>
            <person name="Kono T."/>
            <person name="Mallez S."/>
            <person name="Zhang Y."/>
            <person name="Obille A."/>
            <person name="Becker A."/>
            <person name="Abrahante J.E."/>
            <person name="Garbe J."/>
            <person name="Badalamenti J.P."/>
            <person name="Herman A."/>
            <person name="Mangelson H."/>
            <person name="Liachko I."/>
            <person name="Sullivan S."/>
            <person name="Sone E.D."/>
            <person name="Koren S."/>
            <person name="Silverstein K.A.T."/>
            <person name="Beckman K.B."/>
            <person name="Gohl D.M."/>
        </authorList>
    </citation>
    <scope>NUCLEOTIDE SEQUENCE</scope>
    <source>
        <strain evidence="2">Duluth1</strain>
        <tissue evidence="2">Whole animal</tissue>
    </source>
</reference>